<organism evidence="4 5">
    <name type="scientific">Dreissena polymorpha</name>
    <name type="common">Zebra mussel</name>
    <name type="synonym">Mytilus polymorpha</name>
    <dbReference type="NCBI Taxonomy" id="45954"/>
    <lineage>
        <taxon>Eukaryota</taxon>
        <taxon>Metazoa</taxon>
        <taxon>Spiralia</taxon>
        <taxon>Lophotrochozoa</taxon>
        <taxon>Mollusca</taxon>
        <taxon>Bivalvia</taxon>
        <taxon>Autobranchia</taxon>
        <taxon>Heteroconchia</taxon>
        <taxon>Euheterodonta</taxon>
        <taxon>Imparidentia</taxon>
        <taxon>Neoheterodontei</taxon>
        <taxon>Myida</taxon>
        <taxon>Dreissenoidea</taxon>
        <taxon>Dreissenidae</taxon>
        <taxon>Dreissena</taxon>
    </lineage>
</organism>
<feature type="region of interest" description="Disordered" evidence="2">
    <location>
        <begin position="1"/>
        <end position="45"/>
    </location>
</feature>
<proteinExistence type="predicted"/>
<evidence type="ECO:0000259" key="3">
    <source>
        <dbReference type="PROSITE" id="PS50119"/>
    </source>
</evidence>
<keyword evidence="1" id="KW-0479">Metal-binding</keyword>
<dbReference type="InterPro" id="IPR000315">
    <property type="entry name" value="Znf_B-box"/>
</dbReference>
<name>A0A9D3Y6M5_DREPO</name>
<keyword evidence="1" id="KW-0862">Zinc</keyword>
<evidence type="ECO:0000313" key="5">
    <source>
        <dbReference type="Proteomes" id="UP000828390"/>
    </source>
</evidence>
<comment type="caution">
    <text evidence="4">The sequence shown here is derived from an EMBL/GenBank/DDBJ whole genome shotgun (WGS) entry which is preliminary data.</text>
</comment>
<gene>
    <name evidence="4" type="ORF">DPMN_194592</name>
</gene>
<evidence type="ECO:0000256" key="2">
    <source>
        <dbReference type="SAM" id="MobiDB-lite"/>
    </source>
</evidence>
<dbReference type="Proteomes" id="UP000828390">
    <property type="component" value="Unassembled WGS sequence"/>
</dbReference>
<sequence>MAELSTEQDAINDVNATNTTDTNLPNEVASKGKDEGTYESEGDPALNFKESLKPEEELVCQPCKDEGKVLVADGFCVTCGEHLCEMFFKYHTVPRLYRNHILQEKHEMPREISTKNACLKPCQMCTFHDHELLVSFCNDHEMLCCNKCIELTHQLCNDVESIESKCDSMEEDEELQSFLDGINNLKTDFEETRSKALRNKEEVEWYYEQAVHAFAQCIDTNRQADQEKLTQIVGDCDKVILRLSDAIQEMNAARENQKHNELFIKITLLKKHKEIINTNMTVLNSKNNYDRYFFLSIKTARLFGQVLRMSVPADTLELIGTDCHQLILFPKQRLLIISSSTVTLLNYSTKERNQFASLNDAQSFIHCTEKEILIFVPKSEYWQITNVKNNGITNFKQDFNIKIISTKTSYGLILYNGETFTAFCTKEIDEVAVVELDGNGNVKRSVNDNISTLMTNGVRFIEQPEGGVYDEENDVMFITDYRKDSVFKMTKDGECHCIVISERLAGPKGIAVCRDGTLMVCCTLTKCVVKVTKDGEIYSFIGPLTFEPFALAYDKENALLCVGGEGKEIHAFYA</sequence>
<keyword evidence="5" id="KW-1185">Reference proteome</keyword>
<protein>
    <recommendedName>
        <fullName evidence="3">B box-type domain-containing protein</fullName>
    </recommendedName>
</protein>
<accession>A0A9D3Y6M5</accession>
<dbReference type="Gene3D" id="3.30.160.60">
    <property type="entry name" value="Classic Zinc Finger"/>
    <property type="match status" value="1"/>
</dbReference>
<dbReference type="InterPro" id="IPR011042">
    <property type="entry name" value="6-blade_b-propeller_TolB-like"/>
</dbReference>
<dbReference type="PANTHER" id="PTHR25462:SF296">
    <property type="entry name" value="MEIOTIC P26, ISOFORM F"/>
    <property type="match status" value="1"/>
</dbReference>
<dbReference type="SUPFAM" id="SSF63825">
    <property type="entry name" value="YWTD domain"/>
    <property type="match status" value="1"/>
</dbReference>
<dbReference type="EMBL" id="JAIWYP010000019">
    <property type="protein sequence ID" value="KAH3692838.1"/>
    <property type="molecule type" value="Genomic_DNA"/>
</dbReference>
<evidence type="ECO:0000313" key="4">
    <source>
        <dbReference type="EMBL" id="KAH3692838.1"/>
    </source>
</evidence>
<dbReference type="GO" id="GO:0008270">
    <property type="term" value="F:zinc ion binding"/>
    <property type="evidence" value="ECO:0007669"/>
    <property type="project" value="UniProtKB-KW"/>
</dbReference>
<reference evidence="4" key="2">
    <citation type="submission" date="2020-11" db="EMBL/GenBank/DDBJ databases">
        <authorList>
            <person name="McCartney M.A."/>
            <person name="Auch B."/>
            <person name="Kono T."/>
            <person name="Mallez S."/>
            <person name="Becker A."/>
            <person name="Gohl D.M."/>
            <person name="Silverstein K.A.T."/>
            <person name="Koren S."/>
            <person name="Bechman K.B."/>
            <person name="Herman A."/>
            <person name="Abrahante J.E."/>
            <person name="Garbe J."/>
        </authorList>
    </citation>
    <scope>NUCLEOTIDE SEQUENCE</scope>
    <source>
        <strain evidence="4">Duluth1</strain>
        <tissue evidence="4">Whole animal</tissue>
    </source>
</reference>
<feature type="compositionally biased region" description="Low complexity" evidence="2">
    <location>
        <begin position="9"/>
        <end position="23"/>
    </location>
</feature>
<dbReference type="PANTHER" id="PTHR25462">
    <property type="entry name" value="BONUS, ISOFORM C-RELATED"/>
    <property type="match status" value="1"/>
</dbReference>
<dbReference type="Gene3D" id="2.120.10.30">
    <property type="entry name" value="TolB, C-terminal domain"/>
    <property type="match status" value="1"/>
</dbReference>
<dbReference type="AlphaFoldDB" id="A0A9D3Y6M5"/>
<dbReference type="PROSITE" id="PS50119">
    <property type="entry name" value="ZF_BBOX"/>
    <property type="match status" value="1"/>
</dbReference>
<keyword evidence="1" id="KW-0863">Zinc-finger</keyword>
<feature type="domain" description="B box-type" evidence="3">
    <location>
        <begin position="120"/>
        <end position="164"/>
    </location>
</feature>
<reference evidence="4" key="1">
    <citation type="journal article" date="2019" name="bioRxiv">
        <title>The Genome of the Zebra Mussel, Dreissena polymorpha: A Resource for Invasive Species Research.</title>
        <authorList>
            <person name="McCartney M.A."/>
            <person name="Auch B."/>
            <person name="Kono T."/>
            <person name="Mallez S."/>
            <person name="Zhang Y."/>
            <person name="Obille A."/>
            <person name="Becker A."/>
            <person name="Abrahante J.E."/>
            <person name="Garbe J."/>
            <person name="Badalamenti J.P."/>
            <person name="Herman A."/>
            <person name="Mangelson H."/>
            <person name="Liachko I."/>
            <person name="Sullivan S."/>
            <person name="Sone E.D."/>
            <person name="Koren S."/>
            <person name="Silverstein K.A.T."/>
            <person name="Beckman K.B."/>
            <person name="Gohl D.M."/>
        </authorList>
    </citation>
    <scope>NUCLEOTIDE SEQUENCE</scope>
    <source>
        <strain evidence="4">Duluth1</strain>
        <tissue evidence="4">Whole animal</tissue>
    </source>
</reference>
<dbReference type="InterPro" id="IPR047153">
    <property type="entry name" value="TRIM45/56/19-like"/>
</dbReference>
<evidence type="ECO:0000256" key="1">
    <source>
        <dbReference type="PROSITE-ProRule" id="PRU00024"/>
    </source>
</evidence>